<organism evidence="2 3">
    <name type="scientific">Bifidobacterium italicum</name>
    <dbReference type="NCBI Taxonomy" id="1960968"/>
    <lineage>
        <taxon>Bacteria</taxon>
        <taxon>Bacillati</taxon>
        <taxon>Actinomycetota</taxon>
        <taxon>Actinomycetes</taxon>
        <taxon>Bifidobacteriales</taxon>
        <taxon>Bifidobacteriaceae</taxon>
        <taxon>Bifidobacterium</taxon>
    </lineage>
</organism>
<keyword evidence="1" id="KW-0472">Membrane</keyword>
<dbReference type="Proteomes" id="UP000217986">
    <property type="component" value="Unassembled WGS sequence"/>
</dbReference>
<dbReference type="InterPro" id="IPR049458">
    <property type="entry name" value="EpsG-like"/>
</dbReference>
<feature type="transmembrane region" description="Helical" evidence="1">
    <location>
        <begin position="242"/>
        <end position="260"/>
    </location>
</feature>
<dbReference type="EMBL" id="MVOG01000002">
    <property type="protein sequence ID" value="PAU70275.1"/>
    <property type="molecule type" value="Genomic_DNA"/>
</dbReference>
<keyword evidence="3" id="KW-1185">Reference proteome</keyword>
<comment type="caution">
    <text evidence="2">The sequence shown here is derived from an EMBL/GenBank/DDBJ whole genome shotgun (WGS) entry which is preliminary data.</text>
</comment>
<feature type="transmembrane region" description="Helical" evidence="1">
    <location>
        <begin position="212"/>
        <end position="230"/>
    </location>
</feature>
<feature type="transmembrane region" description="Helical" evidence="1">
    <location>
        <begin position="166"/>
        <end position="186"/>
    </location>
</feature>
<evidence type="ECO:0000313" key="3">
    <source>
        <dbReference type="Proteomes" id="UP000217986"/>
    </source>
</evidence>
<feature type="transmembrane region" description="Helical" evidence="1">
    <location>
        <begin position="65"/>
        <end position="82"/>
    </location>
</feature>
<accession>A0A2A2ENB5</accession>
<gene>
    <name evidence="2" type="ORF">B1400_0079</name>
</gene>
<keyword evidence="1" id="KW-0812">Transmembrane</keyword>
<feature type="transmembrane region" description="Helical" evidence="1">
    <location>
        <begin position="266"/>
        <end position="282"/>
    </location>
</feature>
<proteinExistence type="predicted"/>
<sequence length="331" mass="38362">MRRVFIALSALALILLAGLRYDTGIDYMYSYVPSLEETRVGYTPHYDALFNFIIWIFAQFESNQWFFFAMAVYTVAMMYYAICKQSRFIALPVTLYIVSFHYLRSFCFVAQYVSIVTFLVGTVFLLQGRYIKAFALVALSCFLHLSGIVVIPFCLLFFLPNRAMAVVSMILPCCAYMGQSVVRVFAERFSMNTRFDYYITGQYDTAYSDTRLTMINLAVFLIFVAIYLLGTNGVRQDNKANWYLLAQSFALAFCFLQAVLPVGYRFVWYFMIVQCLSIPYMLRFFLRGTAYYLAVTLVIMCFAAWMVVYQVHGSSEVLPYTFVFDTSTVYW</sequence>
<reference evidence="2 3" key="1">
    <citation type="journal article" date="2017" name="ISME J.">
        <title>Unveiling bifidobacterial biogeography across the mammalian branch of the tree of life.</title>
        <authorList>
            <person name="Milani C."/>
            <person name="Mangifesta M."/>
            <person name="Mancabelli L."/>
            <person name="Lugli G.A."/>
            <person name="James K."/>
            <person name="Duranti S."/>
            <person name="Turroni F."/>
            <person name="Ferrario C."/>
            <person name="Ossiprandi M.C."/>
            <person name="van Sinderen D."/>
            <person name="Ventura M."/>
        </authorList>
    </citation>
    <scope>NUCLEOTIDE SEQUENCE [LARGE SCALE GENOMIC DNA]</scope>
    <source>
        <strain evidence="2 3">70</strain>
    </source>
</reference>
<feature type="transmembrane region" description="Helical" evidence="1">
    <location>
        <begin position="102"/>
        <end position="127"/>
    </location>
</feature>
<feature type="transmembrane region" description="Helical" evidence="1">
    <location>
        <begin position="289"/>
        <end position="308"/>
    </location>
</feature>
<name>A0A2A2ENB5_9BIFI</name>
<feature type="transmembrane region" description="Helical" evidence="1">
    <location>
        <begin position="133"/>
        <end position="159"/>
    </location>
</feature>
<protein>
    <submittedName>
        <fullName evidence="2">EpsG family</fullName>
    </submittedName>
</protein>
<dbReference type="AlphaFoldDB" id="A0A2A2ENB5"/>
<evidence type="ECO:0000256" key="1">
    <source>
        <dbReference type="SAM" id="Phobius"/>
    </source>
</evidence>
<dbReference type="Pfam" id="PF14897">
    <property type="entry name" value="EpsG"/>
    <property type="match status" value="1"/>
</dbReference>
<keyword evidence="1" id="KW-1133">Transmembrane helix</keyword>
<evidence type="ECO:0000313" key="2">
    <source>
        <dbReference type="EMBL" id="PAU70275.1"/>
    </source>
</evidence>